<dbReference type="EMBL" id="HBUF01090880">
    <property type="protein sequence ID" value="CAG6635684.1"/>
    <property type="molecule type" value="Transcribed_RNA"/>
</dbReference>
<dbReference type="CDD" id="cd19049">
    <property type="entry name" value="LGIC_TM_anion"/>
    <property type="match status" value="1"/>
</dbReference>
<evidence type="ECO:0000256" key="4">
    <source>
        <dbReference type="ARBA" id="ARBA00022475"/>
    </source>
</evidence>
<feature type="domain" description="Neurotransmitter-gated ion-channel transmembrane" evidence="14">
    <location>
        <begin position="288"/>
        <end position="369"/>
    </location>
</feature>
<accession>A0A8D8QQU4</accession>
<evidence type="ECO:0000256" key="6">
    <source>
        <dbReference type="ARBA" id="ARBA00022729"/>
    </source>
</evidence>
<keyword evidence="15" id="KW-0675">Receptor</keyword>
<dbReference type="PROSITE" id="PS00236">
    <property type="entry name" value="NEUROTR_ION_CHANNEL"/>
    <property type="match status" value="1"/>
</dbReference>
<dbReference type="InterPro" id="IPR006202">
    <property type="entry name" value="Neur_chan_lig-bd"/>
</dbReference>
<proteinExistence type="inferred from homology"/>
<evidence type="ECO:0000256" key="12">
    <source>
        <dbReference type="SAM" id="MobiDB-lite"/>
    </source>
</evidence>
<organism evidence="15">
    <name type="scientific">Cacopsylla melanoneura</name>
    <dbReference type="NCBI Taxonomy" id="428564"/>
    <lineage>
        <taxon>Eukaryota</taxon>
        <taxon>Metazoa</taxon>
        <taxon>Ecdysozoa</taxon>
        <taxon>Arthropoda</taxon>
        <taxon>Hexapoda</taxon>
        <taxon>Insecta</taxon>
        <taxon>Pterygota</taxon>
        <taxon>Neoptera</taxon>
        <taxon>Paraneoptera</taxon>
        <taxon>Hemiptera</taxon>
        <taxon>Sternorrhyncha</taxon>
        <taxon>Psylloidea</taxon>
        <taxon>Psyllidae</taxon>
        <taxon>Psyllinae</taxon>
        <taxon>Cacopsylla</taxon>
    </lineage>
</organism>
<dbReference type="Pfam" id="PF02932">
    <property type="entry name" value="Neur_chan_memb"/>
    <property type="match status" value="1"/>
</dbReference>
<evidence type="ECO:0000259" key="14">
    <source>
        <dbReference type="Pfam" id="PF02932"/>
    </source>
</evidence>
<feature type="region of interest" description="Disordered" evidence="12">
    <location>
        <begin position="41"/>
        <end position="68"/>
    </location>
</feature>
<dbReference type="InterPro" id="IPR036734">
    <property type="entry name" value="Neur_chan_lig-bd_sf"/>
</dbReference>
<dbReference type="EMBL" id="HBUF01411863">
    <property type="protein sequence ID" value="CAG6739190.1"/>
    <property type="molecule type" value="Transcribed_RNA"/>
</dbReference>
<reference evidence="15" key="1">
    <citation type="submission" date="2021-05" db="EMBL/GenBank/DDBJ databases">
        <authorList>
            <person name="Alioto T."/>
            <person name="Alioto T."/>
            <person name="Gomez Garrido J."/>
        </authorList>
    </citation>
    <scope>NUCLEOTIDE SEQUENCE</scope>
</reference>
<keyword evidence="7 11" id="KW-1133">Transmembrane helix</keyword>
<comment type="similarity">
    <text evidence="11">Belongs to the ligand-gated ion channel (TC 1.A.9) family.</text>
</comment>
<dbReference type="InterPro" id="IPR036719">
    <property type="entry name" value="Neuro-gated_channel_TM_sf"/>
</dbReference>
<keyword evidence="4" id="KW-1003">Cell membrane</keyword>
<dbReference type="InterPro" id="IPR018000">
    <property type="entry name" value="Neurotransmitter_ion_chnl_CS"/>
</dbReference>
<feature type="transmembrane region" description="Helical" evidence="11">
    <location>
        <begin position="345"/>
        <end position="368"/>
    </location>
</feature>
<comment type="subcellular location">
    <subcellularLocation>
        <location evidence="2">Cell membrane</location>
    </subcellularLocation>
    <subcellularLocation>
        <location evidence="1">Membrane</location>
        <topology evidence="1">Multi-pass membrane protein</topology>
    </subcellularLocation>
</comment>
<dbReference type="Gene3D" id="2.70.170.10">
    <property type="entry name" value="Neurotransmitter-gated ion-channel ligand-binding domain"/>
    <property type="match status" value="1"/>
</dbReference>
<feature type="region of interest" description="Disordered" evidence="12">
    <location>
        <begin position="430"/>
        <end position="449"/>
    </location>
</feature>
<comment type="caution">
    <text evidence="11">Lacks conserved residue(s) required for the propagation of feature annotation.</text>
</comment>
<evidence type="ECO:0000256" key="1">
    <source>
        <dbReference type="ARBA" id="ARBA00004141"/>
    </source>
</evidence>
<protein>
    <submittedName>
        <fullName evidence="15">Glycine receptor subunit alpha-3</fullName>
    </submittedName>
</protein>
<keyword evidence="3 11" id="KW-0813">Transport</keyword>
<evidence type="ECO:0000313" key="15">
    <source>
        <dbReference type="EMBL" id="CAG6635684.1"/>
    </source>
</evidence>
<dbReference type="GO" id="GO:0004888">
    <property type="term" value="F:transmembrane signaling receptor activity"/>
    <property type="evidence" value="ECO:0007669"/>
    <property type="project" value="InterPro"/>
</dbReference>
<dbReference type="PRINTS" id="PR00253">
    <property type="entry name" value="GABAARECEPTR"/>
</dbReference>
<keyword evidence="9 11" id="KW-0472">Membrane</keyword>
<dbReference type="GO" id="GO:0005230">
    <property type="term" value="F:extracellular ligand-gated monoatomic ion channel activity"/>
    <property type="evidence" value="ECO:0007669"/>
    <property type="project" value="InterPro"/>
</dbReference>
<feature type="transmembrane region" description="Helical" evidence="11">
    <location>
        <begin position="465"/>
        <end position="483"/>
    </location>
</feature>
<keyword evidence="6 11" id="KW-0732">Signal</keyword>
<dbReference type="PRINTS" id="PR00252">
    <property type="entry name" value="NRIONCHANNEL"/>
</dbReference>
<dbReference type="InterPro" id="IPR038050">
    <property type="entry name" value="Neuro_actylchol_rec"/>
</dbReference>
<feature type="chain" id="PRO_5036510950" evidence="11">
    <location>
        <begin position="31"/>
        <end position="486"/>
    </location>
</feature>
<feature type="signal peptide" evidence="11">
    <location>
        <begin position="1"/>
        <end position="30"/>
    </location>
</feature>
<dbReference type="PANTHER" id="PTHR18945">
    <property type="entry name" value="NEUROTRANSMITTER GATED ION CHANNEL"/>
    <property type="match status" value="1"/>
</dbReference>
<dbReference type="InterPro" id="IPR006201">
    <property type="entry name" value="Neur_channel"/>
</dbReference>
<evidence type="ECO:0000256" key="2">
    <source>
        <dbReference type="ARBA" id="ARBA00004236"/>
    </source>
</evidence>
<dbReference type="SUPFAM" id="SSF63712">
    <property type="entry name" value="Nicotinic receptor ligand binding domain-like"/>
    <property type="match status" value="1"/>
</dbReference>
<dbReference type="FunFam" id="2.70.170.10:FF:000065">
    <property type="entry name" value="Glutamate-gated chloride channel, putative"/>
    <property type="match status" value="1"/>
</dbReference>
<dbReference type="Pfam" id="PF02931">
    <property type="entry name" value="Neur_chan_LBD"/>
    <property type="match status" value="1"/>
</dbReference>
<name>A0A8D8QQU4_9HEMI</name>
<dbReference type="Gene3D" id="1.20.58.390">
    <property type="entry name" value="Neurotransmitter-gated ion-channel transmembrane domain"/>
    <property type="match status" value="1"/>
</dbReference>
<dbReference type="InterPro" id="IPR006029">
    <property type="entry name" value="Neurotrans-gated_channel_TM"/>
</dbReference>
<dbReference type="NCBIfam" id="TIGR00860">
    <property type="entry name" value="LIC"/>
    <property type="match status" value="1"/>
</dbReference>
<evidence type="ECO:0000256" key="11">
    <source>
        <dbReference type="RuleBase" id="RU000687"/>
    </source>
</evidence>
<sequence>MGPLCLGPGRNLWHFLFVISCWMLKMEVSCDIVGINIDSRVPPTPVERSPNTESEPSDEPAPTSSNISNMDHLQVLDSLLKQNYDRRATPTNHQNKPTHVVCELYIRSFGSINPTKMDYEVDLYLRQKWQDQRLKHHSITKTLDLNDPNLVKAIWKPEVYFPNAKHAEFQYVTVPNVLVRINPDGEILYMLRLKLTFSCMMDLSKFPLDSQVCTMEVASFSKTIEELQLKWKDKNPVIMGKGLRMPQFEIADIRASDCQESFQIGNYSCLVAEFYLNRSVGFHLIQSYLPTILIVIISWVSFWMDVDSVPGRTTLGVTTLLAVSSQSSGIQAGLPQVSYVKAIDVWMGTCTAFVFCALLEFTFVNYMWRKLQPDVLRRVISVPDDSGSGGPGEGDYQTDHNGKNRAAQGNSTPVAVTVVRKVNIVPSNETDHHTHYHTHHPTETNFSLGPNYPQRARRIDECSRLLFPLTFFVFNIFYWSYYLGFN</sequence>
<evidence type="ECO:0000256" key="10">
    <source>
        <dbReference type="ARBA" id="ARBA00023303"/>
    </source>
</evidence>
<evidence type="ECO:0000256" key="9">
    <source>
        <dbReference type="ARBA" id="ARBA00023136"/>
    </source>
</evidence>
<dbReference type="GO" id="GO:0005254">
    <property type="term" value="F:chloride channel activity"/>
    <property type="evidence" value="ECO:0007669"/>
    <property type="project" value="UniProtKB-ARBA"/>
</dbReference>
<evidence type="ECO:0000256" key="5">
    <source>
        <dbReference type="ARBA" id="ARBA00022692"/>
    </source>
</evidence>
<keyword evidence="5 11" id="KW-0812">Transmembrane</keyword>
<feature type="region of interest" description="Disordered" evidence="12">
    <location>
        <begin position="382"/>
        <end position="409"/>
    </location>
</feature>
<dbReference type="GO" id="GO:0099095">
    <property type="term" value="F:ligand-gated monoatomic anion channel activity"/>
    <property type="evidence" value="ECO:0007669"/>
    <property type="project" value="UniProtKB-ARBA"/>
</dbReference>
<dbReference type="InterPro" id="IPR006028">
    <property type="entry name" value="GABAA/Glycine_rcpt"/>
</dbReference>
<keyword evidence="10 11" id="KW-0407">Ion channel</keyword>
<keyword evidence="8 11" id="KW-0406">Ion transport</keyword>
<feature type="transmembrane region" description="Helical" evidence="11">
    <location>
        <begin position="287"/>
        <end position="304"/>
    </location>
</feature>
<dbReference type="EMBL" id="HBUF01411864">
    <property type="protein sequence ID" value="CAG6739191.1"/>
    <property type="molecule type" value="Transcribed_RNA"/>
</dbReference>
<dbReference type="AlphaFoldDB" id="A0A8D8QQU4"/>
<evidence type="ECO:0000256" key="7">
    <source>
        <dbReference type="ARBA" id="ARBA00022989"/>
    </source>
</evidence>
<feature type="domain" description="Neurotransmitter-gated ion-channel ligand-binding" evidence="13">
    <location>
        <begin position="74"/>
        <end position="268"/>
    </location>
</feature>
<evidence type="ECO:0000256" key="8">
    <source>
        <dbReference type="ARBA" id="ARBA00023065"/>
    </source>
</evidence>
<evidence type="ECO:0000256" key="3">
    <source>
        <dbReference type="ARBA" id="ARBA00022448"/>
    </source>
</evidence>
<evidence type="ECO:0000259" key="13">
    <source>
        <dbReference type="Pfam" id="PF02931"/>
    </source>
</evidence>
<dbReference type="GO" id="GO:0005886">
    <property type="term" value="C:plasma membrane"/>
    <property type="evidence" value="ECO:0007669"/>
    <property type="project" value="UniProtKB-SubCell"/>
</dbReference>
<dbReference type="SUPFAM" id="SSF90112">
    <property type="entry name" value="Neurotransmitter-gated ion-channel transmembrane pore"/>
    <property type="match status" value="1"/>
</dbReference>